<name>W2W225_PHYNI</name>
<feature type="compositionally biased region" description="Acidic residues" evidence="1">
    <location>
        <begin position="49"/>
        <end position="64"/>
    </location>
</feature>
<protein>
    <submittedName>
        <fullName evidence="2">Uncharacterized protein</fullName>
    </submittedName>
</protein>
<proteinExistence type="predicted"/>
<reference evidence="2 3" key="1">
    <citation type="submission" date="2013-11" db="EMBL/GenBank/DDBJ databases">
        <title>The Genome Sequence of Phytophthora parasitica CJ01A1.</title>
        <authorList>
            <consortium name="The Broad Institute Genomics Platform"/>
            <person name="Russ C."/>
            <person name="Tyler B."/>
            <person name="Panabieres F."/>
            <person name="Shan W."/>
            <person name="Tripathy S."/>
            <person name="Grunwald N."/>
            <person name="Machado M."/>
            <person name="Johnson C.S."/>
            <person name="Walker B."/>
            <person name="Young S.K."/>
            <person name="Zeng Q."/>
            <person name="Gargeya S."/>
            <person name="Fitzgerald M."/>
            <person name="Haas B."/>
            <person name="Abouelleil A."/>
            <person name="Allen A.W."/>
            <person name="Alvarado L."/>
            <person name="Arachchi H.M."/>
            <person name="Berlin A.M."/>
            <person name="Chapman S.B."/>
            <person name="Gainer-Dewar J."/>
            <person name="Goldberg J."/>
            <person name="Griggs A."/>
            <person name="Gujja S."/>
            <person name="Hansen M."/>
            <person name="Howarth C."/>
            <person name="Imamovic A."/>
            <person name="Ireland A."/>
            <person name="Larimer J."/>
            <person name="McCowan C."/>
            <person name="Murphy C."/>
            <person name="Pearson M."/>
            <person name="Poon T.W."/>
            <person name="Priest M."/>
            <person name="Roberts A."/>
            <person name="Saif S."/>
            <person name="Shea T."/>
            <person name="Sisk P."/>
            <person name="Sykes S."/>
            <person name="Wortman J."/>
            <person name="Nusbaum C."/>
            <person name="Birren B."/>
        </authorList>
    </citation>
    <scope>NUCLEOTIDE SEQUENCE [LARGE SCALE GENOMIC DNA]</scope>
    <source>
        <strain evidence="2 3">CJ01A1</strain>
    </source>
</reference>
<dbReference type="AlphaFoldDB" id="W2W225"/>
<organism evidence="2 3">
    <name type="scientific">Phytophthora nicotianae CJ01A1</name>
    <dbReference type="NCBI Taxonomy" id="1317063"/>
    <lineage>
        <taxon>Eukaryota</taxon>
        <taxon>Sar</taxon>
        <taxon>Stramenopiles</taxon>
        <taxon>Oomycota</taxon>
        <taxon>Peronosporomycetes</taxon>
        <taxon>Peronosporales</taxon>
        <taxon>Peronosporaceae</taxon>
        <taxon>Phytophthora</taxon>
    </lineage>
</organism>
<evidence type="ECO:0000313" key="3">
    <source>
        <dbReference type="Proteomes" id="UP000018958"/>
    </source>
</evidence>
<dbReference type="EMBL" id="ANIX01003839">
    <property type="protein sequence ID" value="ETP03659.1"/>
    <property type="molecule type" value="Genomic_DNA"/>
</dbReference>
<comment type="caution">
    <text evidence="2">The sequence shown here is derived from an EMBL/GenBank/DDBJ whole genome shotgun (WGS) entry which is preliminary data.</text>
</comment>
<feature type="compositionally biased region" description="Basic residues" evidence="1">
    <location>
        <begin position="9"/>
        <end position="27"/>
    </location>
</feature>
<sequence length="121" mass="13185">MLTNVAQGRRSRGNKINASKKRGRRRANTSSADGASVETIDLPNPVVLTEEDLASNSDSEDEMQGSDVDSVVKSEVADVADSDEDALPDFSRLSPVSIVMTMSRLPTEMTRVCKQLLFRVL</sequence>
<evidence type="ECO:0000256" key="1">
    <source>
        <dbReference type="SAM" id="MobiDB-lite"/>
    </source>
</evidence>
<accession>W2W225</accession>
<gene>
    <name evidence="2" type="ORF">F441_19394</name>
</gene>
<dbReference type="Proteomes" id="UP000018958">
    <property type="component" value="Unassembled WGS sequence"/>
</dbReference>
<evidence type="ECO:0000313" key="2">
    <source>
        <dbReference type="EMBL" id="ETP03659.1"/>
    </source>
</evidence>
<feature type="region of interest" description="Disordered" evidence="1">
    <location>
        <begin position="1"/>
        <end position="69"/>
    </location>
</feature>